<name>A0A8S3TAT7_MYTED</name>
<evidence type="ECO:0000256" key="2">
    <source>
        <dbReference type="ARBA" id="ARBA00022490"/>
    </source>
</evidence>
<dbReference type="SUPFAM" id="SSF52087">
    <property type="entry name" value="CRAL/TRIO domain"/>
    <property type="match status" value="1"/>
</dbReference>
<dbReference type="SMART" id="SM00516">
    <property type="entry name" value="SEC14"/>
    <property type="match status" value="1"/>
</dbReference>
<evidence type="ECO:0000256" key="1">
    <source>
        <dbReference type="ARBA" id="ARBA00004496"/>
    </source>
</evidence>
<feature type="compositionally biased region" description="Basic and acidic residues" evidence="6">
    <location>
        <begin position="169"/>
        <end position="253"/>
    </location>
</feature>
<feature type="compositionally biased region" description="Basic and acidic residues" evidence="6">
    <location>
        <begin position="287"/>
        <end position="296"/>
    </location>
</feature>
<dbReference type="InterPro" id="IPR001251">
    <property type="entry name" value="CRAL-TRIO_dom"/>
</dbReference>
<feature type="compositionally biased region" description="Basic and acidic residues" evidence="6">
    <location>
        <begin position="260"/>
        <end position="272"/>
    </location>
</feature>
<dbReference type="CDD" id="cd00170">
    <property type="entry name" value="SEC14"/>
    <property type="match status" value="1"/>
</dbReference>
<feature type="compositionally biased region" description="Polar residues" evidence="6">
    <location>
        <begin position="129"/>
        <end position="140"/>
    </location>
</feature>
<dbReference type="PANTHER" id="PTHR12112">
    <property type="entry name" value="BNIP - RELATED"/>
    <property type="match status" value="1"/>
</dbReference>
<keyword evidence="3" id="KW-0479">Metal-binding</keyword>
<evidence type="ECO:0000259" key="7">
    <source>
        <dbReference type="PROSITE" id="PS50191"/>
    </source>
</evidence>
<dbReference type="PROSITE" id="PS50191">
    <property type="entry name" value="CRAL_TRIO"/>
    <property type="match status" value="1"/>
</dbReference>
<dbReference type="InterPro" id="IPR022181">
    <property type="entry name" value="Bcl2-/adenovirus-E1B"/>
</dbReference>
<dbReference type="Gene3D" id="3.40.525.10">
    <property type="entry name" value="CRAL-TRIO lipid binding domain"/>
    <property type="match status" value="1"/>
</dbReference>
<evidence type="ECO:0000256" key="3">
    <source>
        <dbReference type="ARBA" id="ARBA00022723"/>
    </source>
</evidence>
<dbReference type="FunFam" id="3.40.525.10:FF:000001">
    <property type="entry name" value="BCL2/adenovirus E1B protein-interacting protein 2"/>
    <property type="match status" value="1"/>
</dbReference>
<dbReference type="Pfam" id="PF13716">
    <property type="entry name" value="CRAL_TRIO_2"/>
    <property type="match status" value="1"/>
</dbReference>
<keyword evidence="5" id="KW-0464">Manganese</keyword>
<evidence type="ECO:0000256" key="5">
    <source>
        <dbReference type="ARBA" id="ARBA00023211"/>
    </source>
</evidence>
<dbReference type="GO" id="GO:0005737">
    <property type="term" value="C:cytoplasm"/>
    <property type="evidence" value="ECO:0007669"/>
    <property type="project" value="UniProtKB-SubCell"/>
</dbReference>
<keyword evidence="2" id="KW-0963">Cytoplasm</keyword>
<gene>
    <name evidence="8" type="ORF">MEDL_40956</name>
</gene>
<dbReference type="Pfam" id="PF12496">
    <property type="entry name" value="BNIP2"/>
    <property type="match status" value="1"/>
</dbReference>
<comment type="subcellular location">
    <subcellularLocation>
        <location evidence="1">Cytoplasm</location>
    </subcellularLocation>
</comment>
<keyword evidence="4" id="KW-0378">Hydrolase</keyword>
<accession>A0A8S3TAT7</accession>
<evidence type="ECO:0000313" key="9">
    <source>
        <dbReference type="Proteomes" id="UP000683360"/>
    </source>
</evidence>
<organism evidence="8 9">
    <name type="scientific">Mytilus edulis</name>
    <name type="common">Blue mussel</name>
    <dbReference type="NCBI Taxonomy" id="6550"/>
    <lineage>
        <taxon>Eukaryota</taxon>
        <taxon>Metazoa</taxon>
        <taxon>Spiralia</taxon>
        <taxon>Lophotrochozoa</taxon>
        <taxon>Mollusca</taxon>
        <taxon>Bivalvia</taxon>
        <taxon>Autobranchia</taxon>
        <taxon>Pteriomorphia</taxon>
        <taxon>Mytilida</taxon>
        <taxon>Mytiloidea</taxon>
        <taxon>Mytilidae</taxon>
        <taxon>Mytilinae</taxon>
        <taxon>Mytilus</taxon>
    </lineage>
</organism>
<dbReference type="OrthoDB" id="19923at2759"/>
<dbReference type="EMBL" id="CAJPWZ010001983">
    <property type="protein sequence ID" value="CAG2227929.1"/>
    <property type="molecule type" value="Genomic_DNA"/>
</dbReference>
<feature type="region of interest" description="Disordered" evidence="6">
    <location>
        <begin position="111"/>
        <end position="331"/>
    </location>
</feature>
<evidence type="ECO:0000256" key="6">
    <source>
        <dbReference type="SAM" id="MobiDB-lite"/>
    </source>
</evidence>
<comment type="caution">
    <text evidence="8">The sequence shown here is derived from an EMBL/GenBank/DDBJ whole genome shotgun (WGS) entry which is preliminary data.</text>
</comment>
<evidence type="ECO:0000256" key="4">
    <source>
        <dbReference type="ARBA" id="ARBA00022801"/>
    </source>
</evidence>
<reference evidence="8" key="1">
    <citation type="submission" date="2021-03" db="EMBL/GenBank/DDBJ databases">
        <authorList>
            <person name="Bekaert M."/>
        </authorList>
    </citation>
    <scope>NUCLEOTIDE SEQUENCE</scope>
</reference>
<keyword evidence="9" id="KW-1185">Reference proteome</keyword>
<feature type="domain" description="CRAL-TRIO" evidence="7">
    <location>
        <begin position="367"/>
        <end position="528"/>
    </location>
</feature>
<protein>
    <submittedName>
        <fullName evidence="8">PRUNE2</fullName>
    </submittedName>
</protein>
<dbReference type="Proteomes" id="UP000683360">
    <property type="component" value="Unassembled WGS sequence"/>
</dbReference>
<proteinExistence type="predicted"/>
<dbReference type="InterPro" id="IPR036865">
    <property type="entry name" value="CRAL-TRIO_dom_sf"/>
</dbReference>
<dbReference type="PANTHER" id="PTHR12112:SF22">
    <property type="entry name" value="MANGANESE-DEPENDENT INORGANIC PYROPHOSPHATASE-RELATED"/>
    <property type="match status" value="1"/>
</dbReference>
<sequence length="545" mass="61420">MTSAGRISIASDGDSENTKQRFSVTDNFIEETHNEVGKLIAEADETLAQADETVFEADTILACIDINPLEENSTYPTNGNALSSINGDFSCMDVFVKEDLKETRVEIVDNQLSVENEPETVSKEPENISVETESQTQEPVGTSEELVNKTQEPVSKSEEPVNNNQELVSEWKEPVSKLEEPENKTQEPVSKLEEPENKTQEPVSKLEEPENKTKEPVSKLEEPENKTQEPVSKVEEPSVKQQEKTDDGTEKPKVVKPVKKGMDMTEEWHEDPIPGMGVAADNDSDSSDSRSRHSSGDSDSSDSTRPGGLCFPDDIDTTENPGDLEWENDTPVSIPKEPIAEYSAEDEYQDAKHWRGVEINGKQQKIDLKVIDPYKKVLTHGGYYGDGLNAIIVFSGCYLPDRSRKDYNYVMDNLFLYVISTLELLVAEDYMIVYFHGATPRRQMPSFGWLKKCYQMIDRRLKKNLKGLLLIHPTLWLRTIVLMTKPFISSKFSSKLKFVRTLQDLSNIVPVDYIYIPEEVKKYDSLLQHRSPAHSSSSSTPHTPS</sequence>
<feature type="compositionally biased region" description="Polar residues" evidence="6">
    <location>
        <begin position="148"/>
        <end position="167"/>
    </location>
</feature>
<feature type="compositionally biased region" description="Acidic residues" evidence="6">
    <location>
        <begin position="313"/>
        <end position="328"/>
    </location>
</feature>
<dbReference type="AlphaFoldDB" id="A0A8S3TAT7"/>
<evidence type="ECO:0000313" key="8">
    <source>
        <dbReference type="EMBL" id="CAG2227929.1"/>
    </source>
</evidence>